<keyword evidence="2" id="KW-1185">Reference proteome</keyword>
<name>A0A2A9EXI1_9MICO</name>
<dbReference type="OrthoDB" id="9845591at2"/>
<organism evidence="1 2">
    <name type="scientific">Isoptericola jiangsuensis</name>
    <dbReference type="NCBI Taxonomy" id="548579"/>
    <lineage>
        <taxon>Bacteria</taxon>
        <taxon>Bacillati</taxon>
        <taxon>Actinomycetota</taxon>
        <taxon>Actinomycetes</taxon>
        <taxon>Micrococcales</taxon>
        <taxon>Promicromonosporaceae</taxon>
        <taxon>Isoptericola</taxon>
    </lineage>
</organism>
<dbReference type="Proteomes" id="UP000224130">
    <property type="component" value="Unassembled WGS sequence"/>
</dbReference>
<dbReference type="AlphaFoldDB" id="A0A2A9EXI1"/>
<evidence type="ECO:0000313" key="1">
    <source>
        <dbReference type="EMBL" id="PFG43754.1"/>
    </source>
</evidence>
<comment type="caution">
    <text evidence="1">The sequence shown here is derived from an EMBL/GenBank/DDBJ whole genome shotgun (WGS) entry which is preliminary data.</text>
</comment>
<proteinExistence type="predicted"/>
<gene>
    <name evidence="1" type="ORF">ATJ88_2461</name>
</gene>
<reference evidence="1 2" key="1">
    <citation type="submission" date="2017-10" db="EMBL/GenBank/DDBJ databases">
        <title>Sequencing the genomes of 1000 actinobacteria strains.</title>
        <authorList>
            <person name="Klenk H.-P."/>
        </authorList>
    </citation>
    <scope>NUCLEOTIDE SEQUENCE [LARGE SCALE GENOMIC DNA]</scope>
    <source>
        <strain evidence="1 2">DSM 21863</strain>
    </source>
</reference>
<accession>A0A2A9EXI1</accession>
<evidence type="ECO:0000313" key="2">
    <source>
        <dbReference type="Proteomes" id="UP000224130"/>
    </source>
</evidence>
<dbReference type="EMBL" id="PDJJ01000001">
    <property type="protein sequence ID" value="PFG43754.1"/>
    <property type="molecule type" value="Genomic_DNA"/>
</dbReference>
<dbReference type="RefSeq" id="WP_098464061.1">
    <property type="nucleotide sequence ID" value="NZ_PDJJ01000001.1"/>
</dbReference>
<protein>
    <submittedName>
        <fullName evidence="1">Uncharacterized protein</fullName>
    </submittedName>
</protein>
<sequence length="314" mass="33646">MTAVAEVQASLTVTAIREDDVGTRILELCAHVEGYARRRLSTAGTSTVLRDELGDLASAAGEIAGDVVEILWTQRDRWTGQCAEDQRRWTFGIARNLVARRVKTARATYIHRSETLPLLDEPAVPNAADPRLTALAALRLLVESRLGDAAWATIAEAIRRNHSPGLRADVAAALDAIASGRTPSTRAIVRRCHIDWRPWALARLDAGQQLQPTTAAELGLFTTLVEATSTLAVWWVEQRSAFGQQFGPGALATSGLVDHLGRTSAARAEAATGLLAWITRNHCGVRQAVDSAHGATARTGCPAPKVSGAVPSFR</sequence>